<feature type="transmembrane region" description="Helical" evidence="1">
    <location>
        <begin position="64"/>
        <end position="83"/>
    </location>
</feature>
<dbReference type="OrthoDB" id="1525294at2"/>
<evidence type="ECO:0000256" key="1">
    <source>
        <dbReference type="SAM" id="Phobius"/>
    </source>
</evidence>
<keyword evidence="1" id="KW-0812">Transmembrane</keyword>
<feature type="transmembrane region" description="Helical" evidence="1">
    <location>
        <begin position="95"/>
        <end position="116"/>
    </location>
</feature>
<dbReference type="RefSeq" id="WP_109266336.1">
    <property type="nucleotide sequence ID" value="NZ_QEWP01000038.1"/>
</dbReference>
<feature type="transmembrane region" description="Helical" evidence="1">
    <location>
        <begin position="7"/>
        <end position="25"/>
    </location>
</feature>
<keyword evidence="1" id="KW-1133">Transmembrane helix</keyword>
<dbReference type="Proteomes" id="UP000244956">
    <property type="component" value="Unassembled WGS sequence"/>
</dbReference>
<keyword evidence="3" id="KW-1185">Reference proteome</keyword>
<gene>
    <name evidence="2" type="ORF">DDZ16_20430</name>
</gene>
<keyword evidence="1" id="KW-0472">Membrane</keyword>
<accession>A0A2U2B358</accession>
<feature type="transmembrane region" description="Helical" evidence="1">
    <location>
        <begin position="31"/>
        <end position="52"/>
    </location>
</feature>
<comment type="caution">
    <text evidence="2">The sequence shown here is derived from an EMBL/GenBank/DDBJ whole genome shotgun (WGS) entry which is preliminary data.</text>
</comment>
<dbReference type="EMBL" id="QEWP01000038">
    <property type="protein sequence ID" value="PWD97499.1"/>
    <property type="molecule type" value="Genomic_DNA"/>
</dbReference>
<name>A0A2U2B358_9BACT</name>
<proteinExistence type="predicted"/>
<evidence type="ECO:0000313" key="3">
    <source>
        <dbReference type="Proteomes" id="UP000244956"/>
    </source>
</evidence>
<evidence type="ECO:0000313" key="2">
    <source>
        <dbReference type="EMBL" id="PWD97499.1"/>
    </source>
</evidence>
<protein>
    <submittedName>
        <fullName evidence="2">Uncharacterized protein</fullName>
    </submittedName>
</protein>
<sequence>MNKYIKILKLTVFTIGMYLLLSIYFDYSNLSIAALIVLGLLGGVLSRLFTGYVVPSRFIFRSRFIIYGIGFGLFIGLLLSLTNSVKDQSFAIQDLVRSILISIPIGTMVIGTQSYLRFKRLEKKTGCDIDNKNSISDFAIYRDSENNSLRGRLLLSNNKLSFCSMSKGERVFEMETTNINPRIKKTKFAGIPNGFEISNTNIEVNIAFPYYWIKLIETEK</sequence>
<organism evidence="2 3">
    <name type="scientific">Marinilabilia rubra</name>
    <dbReference type="NCBI Taxonomy" id="2162893"/>
    <lineage>
        <taxon>Bacteria</taxon>
        <taxon>Pseudomonadati</taxon>
        <taxon>Bacteroidota</taxon>
        <taxon>Bacteroidia</taxon>
        <taxon>Marinilabiliales</taxon>
        <taxon>Marinilabiliaceae</taxon>
        <taxon>Marinilabilia</taxon>
    </lineage>
</organism>
<dbReference type="AlphaFoldDB" id="A0A2U2B358"/>
<reference evidence="2 3" key="1">
    <citation type="submission" date="2018-05" db="EMBL/GenBank/DDBJ databases">
        <title>Marinilabilia rubrum sp. nov., isolated from saltern sediment.</title>
        <authorList>
            <person name="Zhang R."/>
        </authorList>
    </citation>
    <scope>NUCLEOTIDE SEQUENCE [LARGE SCALE GENOMIC DNA]</scope>
    <source>
        <strain evidence="2 3">WTE16</strain>
    </source>
</reference>